<keyword evidence="2" id="KW-0813">Transport</keyword>
<feature type="transmembrane region" description="Helical" evidence="8">
    <location>
        <begin position="43"/>
        <end position="63"/>
    </location>
</feature>
<feature type="transmembrane region" description="Helical" evidence="8">
    <location>
        <begin position="250"/>
        <end position="269"/>
    </location>
</feature>
<evidence type="ECO:0000313" key="9">
    <source>
        <dbReference type="EMBL" id="AKC96126.1"/>
    </source>
</evidence>
<keyword evidence="5" id="KW-0406">Ion transport</keyword>
<dbReference type="SUPFAM" id="SSF81340">
    <property type="entry name" value="Clc chloride channel"/>
    <property type="match status" value="1"/>
</dbReference>
<name>A0A0E3ZC36_9FUSO</name>
<evidence type="ECO:0000256" key="7">
    <source>
        <dbReference type="ARBA" id="ARBA00023214"/>
    </source>
</evidence>
<evidence type="ECO:0000256" key="8">
    <source>
        <dbReference type="SAM" id="Phobius"/>
    </source>
</evidence>
<evidence type="ECO:0000256" key="3">
    <source>
        <dbReference type="ARBA" id="ARBA00022692"/>
    </source>
</evidence>
<evidence type="ECO:0000313" key="10">
    <source>
        <dbReference type="Proteomes" id="UP000033103"/>
    </source>
</evidence>
<keyword evidence="10" id="KW-1185">Reference proteome</keyword>
<feature type="transmembrane region" description="Helical" evidence="8">
    <location>
        <begin position="381"/>
        <end position="398"/>
    </location>
</feature>
<dbReference type="Proteomes" id="UP000033103">
    <property type="component" value="Chromosome"/>
</dbReference>
<dbReference type="Gene3D" id="1.10.3080.10">
    <property type="entry name" value="Clc chloride channel"/>
    <property type="match status" value="1"/>
</dbReference>
<feature type="transmembrane region" description="Helical" evidence="8">
    <location>
        <begin position="289"/>
        <end position="309"/>
    </location>
</feature>
<dbReference type="CDD" id="cd01031">
    <property type="entry name" value="EriC"/>
    <property type="match status" value="1"/>
</dbReference>
<organism evidence="9 10">
    <name type="scientific">Sneathia vaginalis</name>
    <dbReference type="NCBI Taxonomy" id="187101"/>
    <lineage>
        <taxon>Bacteria</taxon>
        <taxon>Fusobacteriati</taxon>
        <taxon>Fusobacteriota</taxon>
        <taxon>Fusobacteriia</taxon>
        <taxon>Fusobacteriales</taxon>
        <taxon>Leptotrichiaceae</taxon>
        <taxon>Sneathia</taxon>
    </lineage>
</organism>
<accession>A0A0E3ZC36</accession>
<feature type="transmembrane region" description="Helical" evidence="8">
    <location>
        <begin position="141"/>
        <end position="165"/>
    </location>
</feature>
<dbReference type="InterPro" id="IPR001807">
    <property type="entry name" value="ClC"/>
</dbReference>
<dbReference type="AlphaFoldDB" id="A0A0E3ZC36"/>
<feature type="transmembrane region" description="Helical" evidence="8">
    <location>
        <begin position="216"/>
        <end position="238"/>
    </location>
</feature>
<dbReference type="PANTHER" id="PTHR45711">
    <property type="entry name" value="CHLORIDE CHANNEL PROTEIN"/>
    <property type="match status" value="1"/>
</dbReference>
<dbReference type="GO" id="GO:0005247">
    <property type="term" value="F:voltage-gated chloride channel activity"/>
    <property type="evidence" value="ECO:0007669"/>
    <property type="project" value="TreeGrafter"/>
</dbReference>
<reference evidence="9 10" key="1">
    <citation type="journal article" date="2012" name="BMC Genomics">
        <title>Genomic sequence analysis and characterization of Sneathia amnii sp. nov.</title>
        <authorList>
            <consortium name="Vaginal Microbiome Consortium (additional members)"/>
            <person name="Harwich M.D.Jr."/>
            <person name="Serrano M.G."/>
            <person name="Fettweis J.M."/>
            <person name="Alves J.M."/>
            <person name="Reimers M.A."/>
            <person name="Buck G.A."/>
            <person name="Jefferson K.K."/>
        </authorList>
    </citation>
    <scope>NUCLEOTIDE SEQUENCE [LARGE SCALE GENOMIC DNA]</scope>
    <source>
        <strain evidence="9 10">SN35</strain>
    </source>
</reference>
<dbReference type="OrthoDB" id="9812438at2"/>
<feature type="transmembrane region" description="Helical" evidence="8">
    <location>
        <begin position="6"/>
        <end position="23"/>
    </location>
</feature>
<keyword evidence="4 8" id="KW-1133">Transmembrane helix</keyword>
<dbReference type="GO" id="GO:0005886">
    <property type="term" value="C:plasma membrane"/>
    <property type="evidence" value="ECO:0007669"/>
    <property type="project" value="TreeGrafter"/>
</dbReference>
<dbReference type="PRINTS" id="PR00762">
    <property type="entry name" value="CLCHANNEL"/>
</dbReference>
<sequence>MRSLLFFVITGIICGFVITMYKLGINHFAKFMLSYLKVCNKTIYGKICFVLTFIVLGTVIYFMNNLDSMIKGSGIPVVYGIIDAKFKVNWKKTLVYKFVSSVLTVGSGMTLGREGPSVQIGGLVGEAVHKLSKESEEDERYYVGASAGAGLAVAFNAPITGVLFSVEEIFKKTNRKVFLSASVIVFCAVITSNLLLGNHPTLVDMPKIAALNMHTYIYVALIGILSGISGVLFNYIIIDRKDVFNKVLPLNKYFKFLVPFVVTAIILLIDGTTFGAGEHFLSMNMYGSYSIQKIVVLYLLKIFLLYLSFAVGVPGGSLVPLLVIGALLGNFYASILCTLGIIPPSMVIVFVMLAMCGHFSSIVRAPIAGIILILEMTGGSFEYLLSLAIVSLLAYTIAEALGKKPFYEDLYERMLGNR</sequence>
<evidence type="ECO:0000256" key="2">
    <source>
        <dbReference type="ARBA" id="ARBA00022448"/>
    </source>
</evidence>
<proteinExistence type="predicted"/>
<evidence type="ECO:0000256" key="5">
    <source>
        <dbReference type="ARBA" id="ARBA00023065"/>
    </source>
</evidence>
<dbReference type="Pfam" id="PF00654">
    <property type="entry name" value="Voltage_CLC"/>
    <property type="match status" value="1"/>
</dbReference>
<comment type="subcellular location">
    <subcellularLocation>
        <location evidence="1">Membrane</location>
        <topology evidence="1">Multi-pass membrane protein</topology>
    </subcellularLocation>
</comment>
<dbReference type="PATRIC" id="fig|1069640.6.peg.441"/>
<evidence type="ECO:0000256" key="4">
    <source>
        <dbReference type="ARBA" id="ARBA00022989"/>
    </source>
</evidence>
<gene>
    <name evidence="9" type="ORF">VC03_02305</name>
</gene>
<keyword evidence="6 8" id="KW-0472">Membrane</keyword>
<dbReference type="KEGG" id="sns:VC03_02305"/>
<feature type="transmembrane region" description="Helical" evidence="8">
    <location>
        <begin position="177"/>
        <end position="196"/>
    </location>
</feature>
<dbReference type="HOGENOM" id="CLU_015263_7_4_0"/>
<evidence type="ECO:0000256" key="1">
    <source>
        <dbReference type="ARBA" id="ARBA00004141"/>
    </source>
</evidence>
<feature type="transmembrane region" description="Helical" evidence="8">
    <location>
        <begin position="348"/>
        <end position="374"/>
    </location>
</feature>
<keyword evidence="7" id="KW-0868">Chloride</keyword>
<dbReference type="EMBL" id="CP011280">
    <property type="protein sequence ID" value="AKC96126.1"/>
    <property type="molecule type" value="Genomic_DNA"/>
</dbReference>
<evidence type="ECO:0000256" key="6">
    <source>
        <dbReference type="ARBA" id="ARBA00023136"/>
    </source>
</evidence>
<dbReference type="STRING" id="187101.VC03_02305"/>
<dbReference type="PANTHER" id="PTHR45711:SF6">
    <property type="entry name" value="CHLORIDE CHANNEL PROTEIN"/>
    <property type="match status" value="1"/>
</dbReference>
<protein>
    <submittedName>
        <fullName evidence="9">Sodium:proton antiporter</fullName>
    </submittedName>
</protein>
<keyword evidence="3 8" id="KW-0812">Transmembrane</keyword>
<feature type="transmembrane region" description="Helical" evidence="8">
    <location>
        <begin position="321"/>
        <end position="342"/>
    </location>
</feature>
<dbReference type="InterPro" id="IPR014743">
    <property type="entry name" value="Cl-channel_core"/>
</dbReference>